<protein>
    <submittedName>
        <fullName evidence="2">Uncharacterized protein</fullName>
    </submittedName>
</protein>
<accession>A0A1J0GVT5</accession>
<evidence type="ECO:0000256" key="1">
    <source>
        <dbReference type="SAM" id="MobiDB-lite"/>
    </source>
</evidence>
<dbReference type="RefSeq" id="YP_009831749.1">
    <property type="nucleotide sequence ID" value="NC_048650.1"/>
</dbReference>
<reference evidence="2 3" key="1">
    <citation type="submission" date="2016-09" db="EMBL/GenBank/DDBJ databases">
        <title>Complete Genome Sequence of Streptomyces 5a phage BRock.</title>
        <authorList>
            <person name="Crossman A."/>
            <person name="Baron S."/>
            <person name="Jamdagni P."/>
            <person name="Khatri P."/>
            <person name="Sharma D."/>
            <person name="Pandey M."/>
            <person name="Goyal S."/>
            <person name="Kumar S."/>
            <person name="Phogat A."/>
            <person name="Chawla G."/>
            <person name="Pasricha M."/>
            <person name="Gupta K."/>
            <person name="Bazzad D."/>
            <person name="Aggarwal V."/>
            <person name="Poughat A."/>
            <person name="Singh K."/>
            <person name="Rana P."/>
            <person name="Gautam R."/>
            <person name="Sharma V."/>
            <person name="Tyagi D."/>
            <person name="Shahi A."/>
            <person name="Jangra N."/>
            <person name="Malik M."/>
            <person name="Sidhu P.K."/>
            <person name="Malik S."/>
            <person name="Ghalyan Y."/>
            <person name="Sharma S.S."/>
            <person name="Malik A."/>
            <person name="Chuttani R."/>
            <person name="Bamal N."/>
            <person name="Bhadula D."/>
            <person name="Batra A."/>
            <person name="Temple L."/>
            <person name="Nehra K."/>
        </authorList>
    </citation>
    <scope>NUCLEOTIDE SEQUENCE [LARGE SCALE GENOMIC DNA]</scope>
</reference>
<name>A0A1J0GVT5_9CAUD</name>
<proteinExistence type="predicted"/>
<dbReference type="KEGG" id="vg:55601438"/>
<evidence type="ECO:0000313" key="2">
    <source>
        <dbReference type="EMBL" id="APC46286.1"/>
    </source>
</evidence>
<organism evidence="2 3">
    <name type="scientific">Streptomyces phage BRock</name>
    <dbReference type="NCBI Taxonomy" id="1913591"/>
    <lineage>
        <taxon>Viruses</taxon>
        <taxon>Duplodnaviria</taxon>
        <taxon>Heunggongvirae</taxon>
        <taxon>Uroviricota</taxon>
        <taxon>Caudoviricetes</taxon>
        <taxon>Borockvirus</taxon>
        <taxon>Borockvirus brock</taxon>
    </lineage>
</organism>
<sequence>MATRNRVAQSNKITESAVLTVMAGFPGDMLTPVEIAGEIDGATDKEVFDLLNTMEDAGKVTGEGRGLTSKWSIGGAPENPVQAPAKPKRTRRTKAEMEAARKEAAERTAYNARVAETQDMDMSQSAESALDVMAKGEAPSDTVTTLPSAASLLGEGQSLTIPTPPVAEPVKPRTVRLEIHEPKNGECPGNDIPECPEWCPVNVWELAHDANTESARNYWGKRVAQYQADAQPNYDENEDKPPF</sequence>
<feature type="region of interest" description="Disordered" evidence="1">
    <location>
        <begin position="69"/>
        <end position="93"/>
    </location>
</feature>
<evidence type="ECO:0000313" key="3">
    <source>
        <dbReference type="Proteomes" id="UP000224898"/>
    </source>
</evidence>
<dbReference type="GeneID" id="55601438"/>
<dbReference type="EMBL" id="KX925554">
    <property type="protein sequence ID" value="APC46286.1"/>
    <property type="molecule type" value="Genomic_DNA"/>
</dbReference>
<keyword evidence="3" id="KW-1185">Reference proteome</keyword>
<dbReference type="Proteomes" id="UP000224898">
    <property type="component" value="Segment"/>
</dbReference>